<evidence type="ECO:0000313" key="1">
    <source>
        <dbReference type="EMBL" id="PIS16406.1"/>
    </source>
</evidence>
<dbReference type="EMBL" id="PEZF01000139">
    <property type="protein sequence ID" value="PIS16406.1"/>
    <property type="molecule type" value="Genomic_DNA"/>
</dbReference>
<gene>
    <name evidence="1" type="ORF">COT61_04105</name>
</gene>
<accession>A0A2H0WUS5</accession>
<comment type="caution">
    <text evidence="1">The sequence shown here is derived from an EMBL/GenBank/DDBJ whole genome shotgun (WGS) entry which is preliminary data.</text>
</comment>
<protein>
    <submittedName>
        <fullName evidence="1">Uncharacterized protein</fullName>
    </submittedName>
</protein>
<organism evidence="1 2">
    <name type="scientific">Candidatus Portnoybacteria bacterium CG09_land_8_20_14_0_10_44_13</name>
    <dbReference type="NCBI Taxonomy" id="1974811"/>
    <lineage>
        <taxon>Bacteria</taxon>
        <taxon>Candidatus Portnoyibacteriota</taxon>
    </lineage>
</organism>
<dbReference type="Proteomes" id="UP000229080">
    <property type="component" value="Unassembled WGS sequence"/>
</dbReference>
<dbReference type="AlphaFoldDB" id="A0A2H0WUS5"/>
<proteinExistence type="predicted"/>
<name>A0A2H0WUS5_9BACT</name>
<evidence type="ECO:0000313" key="2">
    <source>
        <dbReference type="Proteomes" id="UP000229080"/>
    </source>
</evidence>
<sequence>MVIPFLSNKVAIIAPVSDLARPAILIGFAMRSFIAGESIKIVFGSLFISSVVGGGMLMI</sequence>
<reference evidence="2" key="1">
    <citation type="submission" date="2017-09" db="EMBL/GenBank/DDBJ databases">
        <title>Depth-based differentiation of microbial function through sediment-hosted aquifers and enrichment of novel symbionts in the deep terrestrial subsurface.</title>
        <authorList>
            <person name="Probst A.J."/>
            <person name="Ladd B."/>
            <person name="Jarett J.K."/>
            <person name="Geller-Mcgrath D.E."/>
            <person name="Sieber C.M.K."/>
            <person name="Emerson J.B."/>
            <person name="Anantharaman K."/>
            <person name="Thomas B.C."/>
            <person name="Malmstrom R."/>
            <person name="Stieglmeier M."/>
            <person name="Klingl A."/>
            <person name="Woyke T."/>
            <person name="Ryan C.M."/>
            <person name="Banfield J.F."/>
        </authorList>
    </citation>
    <scope>NUCLEOTIDE SEQUENCE [LARGE SCALE GENOMIC DNA]</scope>
</reference>